<sequence length="338" mass="38677">MNYLSIIFTKLLFSSILLFAHIIFAIDPPFGRLSVHHGQLVNSVGKPVVLRGISLFNSEWQLDFWTPDVVKAIKCYYNANVVRLAVGTDHPWDDMDRIINIVNASIDLGLYVLIDWHNAGDGGYDFGSGVADFNAFVSNAVDFFSFISHLYADVPNMLYEMWSEPAWVEWRTIKYYHYNVMVAIRINDKRAVIIVGTPDWSTGPNFDVIHSPVVGYNILYALHWYAIDDKLHHIMQHRMIINAKSSGLGTFVSEYGTTTLTEQAPVEYEMVKLWWKFLEKSQVSYINWSMSNKNESTAIIKPNCTPDQITQEQCITESGIFLRNHLWSFDNGVKCGKI</sequence>
<keyword evidence="7" id="KW-1185">Reference proteome</keyword>
<comment type="similarity">
    <text evidence="1 4">Belongs to the glycosyl hydrolase 5 (cellulase A) family.</text>
</comment>
<dbReference type="InterPro" id="IPR001547">
    <property type="entry name" value="Glyco_hydro_5"/>
</dbReference>
<dbReference type="GO" id="GO:0000272">
    <property type="term" value="P:polysaccharide catabolic process"/>
    <property type="evidence" value="ECO:0007669"/>
    <property type="project" value="InterPro"/>
</dbReference>
<evidence type="ECO:0000256" key="1">
    <source>
        <dbReference type="ARBA" id="ARBA00005641"/>
    </source>
</evidence>
<evidence type="ECO:0000313" key="6">
    <source>
        <dbReference type="EMBL" id="KAF7632063.1"/>
    </source>
</evidence>
<evidence type="ECO:0000313" key="7">
    <source>
        <dbReference type="Proteomes" id="UP000605970"/>
    </source>
</evidence>
<dbReference type="PANTHER" id="PTHR34142:SF1">
    <property type="entry name" value="GLYCOSIDE HYDROLASE FAMILY 5 DOMAIN-CONTAINING PROTEIN"/>
    <property type="match status" value="1"/>
</dbReference>
<accession>A0A8S9ZFH6</accession>
<name>A0A8S9ZFH6_9BILA</name>
<dbReference type="OrthoDB" id="10305263at2759"/>
<dbReference type="Proteomes" id="UP000605970">
    <property type="component" value="Unassembled WGS sequence"/>
</dbReference>
<dbReference type="AlphaFoldDB" id="A0A8S9ZFH6"/>
<keyword evidence="2 4" id="KW-0378">Hydrolase</keyword>
<evidence type="ECO:0000256" key="3">
    <source>
        <dbReference type="ARBA" id="ARBA00023295"/>
    </source>
</evidence>
<feature type="domain" description="Glycoside hydrolase family 5" evidence="5">
    <location>
        <begin position="41"/>
        <end position="294"/>
    </location>
</feature>
<reference evidence="6" key="1">
    <citation type="journal article" date="2020" name="Ecol. Evol.">
        <title>Genome structure and content of the rice root-knot nematode (Meloidogyne graminicola).</title>
        <authorList>
            <person name="Phan N.T."/>
            <person name="Danchin E.G.J."/>
            <person name="Klopp C."/>
            <person name="Perfus-Barbeoch L."/>
            <person name="Kozlowski D.K."/>
            <person name="Koutsovoulos G.D."/>
            <person name="Lopez-Roques C."/>
            <person name="Bouchez O."/>
            <person name="Zahm M."/>
            <person name="Besnard G."/>
            <person name="Bellafiore S."/>
        </authorList>
    </citation>
    <scope>NUCLEOTIDE SEQUENCE</scope>
    <source>
        <strain evidence="6">VN-18</strain>
    </source>
</reference>
<dbReference type="Pfam" id="PF00150">
    <property type="entry name" value="Cellulase"/>
    <property type="match status" value="1"/>
</dbReference>
<protein>
    <submittedName>
        <fullName evidence="6">Cellulase domain-containing protein</fullName>
    </submittedName>
</protein>
<dbReference type="PANTHER" id="PTHR34142">
    <property type="entry name" value="ENDO-BETA-1,4-GLUCANASE A"/>
    <property type="match status" value="1"/>
</dbReference>
<proteinExistence type="inferred from homology"/>
<evidence type="ECO:0000256" key="4">
    <source>
        <dbReference type="RuleBase" id="RU361153"/>
    </source>
</evidence>
<dbReference type="InterPro" id="IPR017853">
    <property type="entry name" value="GH"/>
</dbReference>
<gene>
    <name evidence="6" type="ORF">Mgra_00008510</name>
</gene>
<keyword evidence="3 4" id="KW-0326">Glycosidase</keyword>
<dbReference type="GO" id="GO:0004553">
    <property type="term" value="F:hydrolase activity, hydrolyzing O-glycosyl compounds"/>
    <property type="evidence" value="ECO:0007669"/>
    <property type="project" value="InterPro"/>
</dbReference>
<organism evidence="6 7">
    <name type="scientific">Meloidogyne graminicola</name>
    <dbReference type="NCBI Taxonomy" id="189291"/>
    <lineage>
        <taxon>Eukaryota</taxon>
        <taxon>Metazoa</taxon>
        <taxon>Ecdysozoa</taxon>
        <taxon>Nematoda</taxon>
        <taxon>Chromadorea</taxon>
        <taxon>Rhabditida</taxon>
        <taxon>Tylenchina</taxon>
        <taxon>Tylenchomorpha</taxon>
        <taxon>Tylenchoidea</taxon>
        <taxon>Meloidogynidae</taxon>
        <taxon>Meloidogyninae</taxon>
        <taxon>Meloidogyne</taxon>
    </lineage>
</organism>
<comment type="caution">
    <text evidence="6">The sequence shown here is derived from an EMBL/GenBank/DDBJ whole genome shotgun (WGS) entry which is preliminary data.</text>
</comment>
<evidence type="ECO:0000259" key="5">
    <source>
        <dbReference type="Pfam" id="PF00150"/>
    </source>
</evidence>
<dbReference type="Gene3D" id="3.20.20.80">
    <property type="entry name" value="Glycosidases"/>
    <property type="match status" value="1"/>
</dbReference>
<dbReference type="SUPFAM" id="SSF51445">
    <property type="entry name" value="(Trans)glycosidases"/>
    <property type="match status" value="1"/>
</dbReference>
<evidence type="ECO:0000256" key="2">
    <source>
        <dbReference type="ARBA" id="ARBA00022801"/>
    </source>
</evidence>
<dbReference type="EMBL" id="JABEBT010000113">
    <property type="protein sequence ID" value="KAF7632063.1"/>
    <property type="molecule type" value="Genomic_DNA"/>
</dbReference>